<accession>A0A4E0R265</accession>
<feature type="chain" id="PRO_5020033721" evidence="1">
    <location>
        <begin position="22"/>
        <end position="129"/>
    </location>
</feature>
<feature type="signal peptide" evidence="1">
    <location>
        <begin position="1"/>
        <end position="21"/>
    </location>
</feature>
<reference evidence="2" key="1">
    <citation type="submission" date="2019-03" db="EMBL/GenBank/DDBJ databases">
        <title>Improved annotation for the trematode Fasciola hepatica.</title>
        <authorList>
            <person name="Choi Y.-J."/>
            <person name="Martin J."/>
            <person name="Mitreva M."/>
        </authorList>
    </citation>
    <scope>NUCLEOTIDE SEQUENCE [LARGE SCALE GENOMIC DNA]</scope>
</reference>
<name>A0A4E0R265_FASHE</name>
<proteinExistence type="predicted"/>
<gene>
    <name evidence="2" type="ORF">D915_007875</name>
</gene>
<dbReference type="EMBL" id="JXXN02003634">
    <property type="protein sequence ID" value="THD21345.1"/>
    <property type="molecule type" value="Genomic_DNA"/>
</dbReference>
<sequence>MGLISRFVIVLVLICATNQIALNILNKFSLEDLKSCGLLTGETLTKCLLEPLQKQKCDVGNTVNKYLGAVDRLANKDLTALSDMCDSCAGCKQTKRQCLLSRISMGSLKQCKPLTGLLTGKLGFLSKLR</sequence>
<comment type="caution">
    <text evidence="2">The sequence shown here is derived from an EMBL/GenBank/DDBJ whole genome shotgun (WGS) entry which is preliminary data.</text>
</comment>
<dbReference type="Proteomes" id="UP000230066">
    <property type="component" value="Unassembled WGS sequence"/>
</dbReference>
<dbReference type="AlphaFoldDB" id="A0A4E0R265"/>
<keyword evidence="1" id="KW-0732">Signal</keyword>
<evidence type="ECO:0000313" key="3">
    <source>
        <dbReference type="Proteomes" id="UP000230066"/>
    </source>
</evidence>
<organism evidence="2 3">
    <name type="scientific">Fasciola hepatica</name>
    <name type="common">Liver fluke</name>
    <dbReference type="NCBI Taxonomy" id="6192"/>
    <lineage>
        <taxon>Eukaryota</taxon>
        <taxon>Metazoa</taxon>
        <taxon>Spiralia</taxon>
        <taxon>Lophotrochozoa</taxon>
        <taxon>Platyhelminthes</taxon>
        <taxon>Trematoda</taxon>
        <taxon>Digenea</taxon>
        <taxon>Plagiorchiida</taxon>
        <taxon>Echinostomata</taxon>
        <taxon>Echinostomatoidea</taxon>
        <taxon>Fasciolidae</taxon>
        <taxon>Fasciola</taxon>
    </lineage>
</organism>
<evidence type="ECO:0000313" key="2">
    <source>
        <dbReference type="EMBL" id="THD21345.1"/>
    </source>
</evidence>
<evidence type="ECO:0000256" key="1">
    <source>
        <dbReference type="SAM" id="SignalP"/>
    </source>
</evidence>
<keyword evidence="3" id="KW-1185">Reference proteome</keyword>
<protein>
    <submittedName>
        <fullName evidence="2">Uncharacterized protein</fullName>
    </submittedName>
</protein>